<dbReference type="EMBL" id="MU839025">
    <property type="protein sequence ID" value="KAK1763691.1"/>
    <property type="molecule type" value="Genomic_DNA"/>
</dbReference>
<proteinExistence type="inferred from homology"/>
<dbReference type="RefSeq" id="XP_060279904.1">
    <property type="nucleotide sequence ID" value="XM_060430689.1"/>
</dbReference>
<evidence type="ECO:0000313" key="3">
    <source>
        <dbReference type="EMBL" id="KAK1763691.1"/>
    </source>
</evidence>
<keyword evidence="4" id="KW-1185">Reference proteome</keyword>
<organism evidence="3 4">
    <name type="scientific">Phialemonium atrogriseum</name>
    <dbReference type="NCBI Taxonomy" id="1093897"/>
    <lineage>
        <taxon>Eukaryota</taxon>
        <taxon>Fungi</taxon>
        <taxon>Dikarya</taxon>
        <taxon>Ascomycota</taxon>
        <taxon>Pezizomycotina</taxon>
        <taxon>Sordariomycetes</taxon>
        <taxon>Sordariomycetidae</taxon>
        <taxon>Cephalothecales</taxon>
        <taxon>Cephalothecaceae</taxon>
        <taxon>Phialemonium</taxon>
    </lineage>
</organism>
<name>A0AAJ0FCK4_9PEZI</name>
<comment type="similarity">
    <text evidence="1">Belongs to the methyltransferase superfamily. LaeA methyltransferase family.</text>
</comment>
<dbReference type="AlphaFoldDB" id="A0AAJ0FCK4"/>
<dbReference type="GO" id="GO:0008168">
    <property type="term" value="F:methyltransferase activity"/>
    <property type="evidence" value="ECO:0007669"/>
    <property type="project" value="UniProtKB-KW"/>
</dbReference>
<dbReference type="CDD" id="cd02440">
    <property type="entry name" value="AdoMet_MTases"/>
    <property type="match status" value="1"/>
</dbReference>
<dbReference type="SUPFAM" id="SSF53335">
    <property type="entry name" value="S-adenosyl-L-methionine-dependent methyltransferases"/>
    <property type="match status" value="1"/>
</dbReference>
<evidence type="ECO:0000256" key="2">
    <source>
        <dbReference type="SAM" id="MobiDB-lite"/>
    </source>
</evidence>
<reference evidence="3" key="1">
    <citation type="submission" date="2023-06" db="EMBL/GenBank/DDBJ databases">
        <title>Genome-scale phylogeny and comparative genomics of the fungal order Sordariales.</title>
        <authorList>
            <consortium name="Lawrence Berkeley National Laboratory"/>
            <person name="Hensen N."/>
            <person name="Bonometti L."/>
            <person name="Westerberg I."/>
            <person name="Brannstrom I.O."/>
            <person name="Guillou S."/>
            <person name="Cros-Aarteil S."/>
            <person name="Calhoun S."/>
            <person name="Haridas S."/>
            <person name="Kuo A."/>
            <person name="Mondo S."/>
            <person name="Pangilinan J."/>
            <person name="Riley R."/>
            <person name="Labutti K."/>
            <person name="Andreopoulos B."/>
            <person name="Lipzen A."/>
            <person name="Chen C."/>
            <person name="Yanf M."/>
            <person name="Daum C."/>
            <person name="Ng V."/>
            <person name="Clum A."/>
            <person name="Steindorff A."/>
            <person name="Ohm R."/>
            <person name="Martin F."/>
            <person name="Silar P."/>
            <person name="Natvig D."/>
            <person name="Lalanne C."/>
            <person name="Gautier V."/>
            <person name="Ament-Velasquez S.L."/>
            <person name="Kruys A."/>
            <person name="Hutchinson M.I."/>
            <person name="Powell A.J."/>
            <person name="Barry K."/>
            <person name="Miller A.N."/>
            <person name="Grigoriev I.V."/>
            <person name="Debuchy R."/>
            <person name="Gladieux P."/>
            <person name="Thoren M.H."/>
            <person name="Johannesson H."/>
        </authorList>
    </citation>
    <scope>NUCLEOTIDE SEQUENCE</scope>
    <source>
        <strain evidence="3">8032-3</strain>
    </source>
</reference>
<keyword evidence="3" id="KW-0489">Methyltransferase</keyword>
<evidence type="ECO:0000256" key="1">
    <source>
        <dbReference type="ARBA" id="ARBA00038158"/>
    </source>
</evidence>
<dbReference type="Pfam" id="PF13489">
    <property type="entry name" value="Methyltransf_23"/>
    <property type="match status" value="1"/>
</dbReference>
<comment type="caution">
    <text evidence="3">The sequence shown here is derived from an EMBL/GenBank/DDBJ whole genome shotgun (WGS) entry which is preliminary data.</text>
</comment>
<dbReference type="InterPro" id="IPR029063">
    <property type="entry name" value="SAM-dependent_MTases_sf"/>
</dbReference>
<accession>A0AAJ0FCK4</accession>
<dbReference type="GeneID" id="85313876"/>
<keyword evidence="3" id="KW-0808">Transferase</keyword>
<dbReference type="Gene3D" id="3.40.50.150">
    <property type="entry name" value="Vaccinia Virus protein VP39"/>
    <property type="match status" value="1"/>
</dbReference>
<dbReference type="PANTHER" id="PTHR43591:SF10">
    <property type="entry name" value="ABC TRANSMEMBRANE TYPE-1 DOMAIN-CONTAINING PROTEIN-RELATED"/>
    <property type="match status" value="1"/>
</dbReference>
<sequence>MADDREPETGGAAAAGEKNPGTVPGPAGSGEQSNPAPPLDILPPQHWVQAAQDNASDDDGDSALGEDAASSTASITSTILNYRTIHGRTFHSETGNAQYWGSNDDKKNESMDIGHHLMTLTMDGKLYRAPLKKNIKKALDIGTGTGIWAIDFADEYPDTEVIGTDVSPIQPGWVPPNLKFEIEDCTRPWTFRPDCMDYVHIRLLVGSVIDWTELFREAYKVLKPGGYLESYEASPAMESDDGTVDDKSAMHQWGKFFIEGGRKLGRTFTVIDDKVQRKAMEEAGFVDIEEWDCKVPIGGWAQDPKLKEIGQYAQLSLEQDSEGWVLFMANVMVGWSKEEIQVYTTQLRREIRSGKKHAFYRQRVVWGRKPE</sequence>
<feature type="region of interest" description="Disordered" evidence="2">
    <location>
        <begin position="1"/>
        <end position="70"/>
    </location>
</feature>
<protein>
    <submittedName>
        <fullName evidence="3">S-adenosyl-L-methionine-dependent methyltransferase</fullName>
    </submittedName>
</protein>
<dbReference type="Proteomes" id="UP001244011">
    <property type="component" value="Unassembled WGS sequence"/>
</dbReference>
<dbReference type="PANTHER" id="PTHR43591">
    <property type="entry name" value="METHYLTRANSFERASE"/>
    <property type="match status" value="1"/>
</dbReference>
<dbReference type="GO" id="GO:0032259">
    <property type="term" value="P:methylation"/>
    <property type="evidence" value="ECO:0007669"/>
    <property type="project" value="UniProtKB-KW"/>
</dbReference>
<evidence type="ECO:0000313" key="4">
    <source>
        <dbReference type="Proteomes" id="UP001244011"/>
    </source>
</evidence>
<gene>
    <name evidence="3" type="ORF">QBC33DRAFT_573139</name>
</gene>